<dbReference type="AlphaFoldDB" id="A0A2R5GSV6"/>
<accession>A0A2R5GSV6</accession>
<feature type="compositionally biased region" description="Polar residues" evidence="1">
    <location>
        <begin position="45"/>
        <end position="62"/>
    </location>
</feature>
<feature type="compositionally biased region" description="Basic and acidic residues" evidence="1">
    <location>
        <begin position="24"/>
        <end position="37"/>
    </location>
</feature>
<organism evidence="2 3">
    <name type="scientific">Hondaea fermentalgiana</name>
    <dbReference type="NCBI Taxonomy" id="2315210"/>
    <lineage>
        <taxon>Eukaryota</taxon>
        <taxon>Sar</taxon>
        <taxon>Stramenopiles</taxon>
        <taxon>Bigyra</taxon>
        <taxon>Labyrinthulomycetes</taxon>
        <taxon>Thraustochytrida</taxon>
        <taxon>Thraustochytriidae</taxon>
        <taxon>Hondaea</taxon>
    </lineage>
</organism>
<evidence type="ECO:0000256" key="1">
    <source>
        <dbReference type="SAM" id="MobiDB-lite"/>
    </source>
</evidence>
<proteinExistence type="predicted"/>
<reference evidence="2 3" key="1">
    <citation type="submission" date="2017-12" db="EMBL/GenBank/DDBJ databases">
        <title>Sequencing, de novo assembly and annotation of complete genome of a new Thraustochytrid species, strain FCC1311.</title>
        <authorList>
            <person name="Sedici K."/>
            <person name="Godart F."/>
            <person name="Aiese Cigliano R."/>
            <person name="Sanseverino W."/>
            <person name="Barakat M."/>
            <person name="Ortet P."/>
            <person name="Marechal E."/>
            <person name="Cagnac O."/>
            <person name="Amato A."/>
        </authorList>
    </citation>
    <scope>NUCLEOTIDE SEQUENCE [LARGE SCALE GENOMIC DNA]</scope>
</reference>
<keyword evidence="3" id="KW-1185">Reference proteome</keyword>
<protein>
    <submittedName>
        <fullName evidence="2">Uncharacterized protein</fullName>
    </submittedName>
</protein>
<feature type="region of interest" description="Disordered" evidence="1">
    <location>
        <begin position="24"/>
        <end position="63"/>
    </location>
</feature>
<dbReference type="OrthoDB" id="204991at2759"/>
<evidence type="ECO:0000313" key="3">
    <source>
        <dbReference type="Proteomes" id="UP000241890"/>
    </source>
</evidence>
<gene>
    <name evidence="2" type="ORF">FCC1311_076852</name>
</gene>
<feature type="region of interest" description="Disordered" evidence="1">
    <location>
        <begin position="82"/>
        <end position="112"/>
    </location>
</feature>
<sequence length="390" mass="44405">MSTEGEDRPNDDAPRTQRVLEEAVREVEAQQEAEKSDAAAPKLESSCSPKENREGNGTSQVLKSVAQDVLGTEAEASNLAEVAKSNALASGPEEADNEQFHRSSNSRLRKQRTPPAVNLVLDDAKNCTFQPKINKSSKSMVRNSGPCLKRFEIAHENKEQALRTRRGKAEYEARVDKKVCPQCRATQSYDEFKHRKNKCRDCKVAFRHKVVWQDVSDGFLDRMETKMRESESKQAELEMEMCPAFRPQEKIIYDAAFGTTRKVKTRPMAWEEVQTGFMQRVENDLRTREAKRAIAEREALRSVGCSFQPTLATRGSATEFDVSVPGEYFAERMERDAQRRRRVKAQNEVRAKYQSTLLDPSLGFKKRSAWDDSQLVFAGGRHRNSTGRWM</sequence>
<dbReference type="EMBL" id="BEYU01000098">
    <property type="protein sequence ID" value="GBG31461.1"/>
    <property type="molecule type" value="Genomic_DNA"/>
</dbReference>
<evidence type="ECO:0000313" key="2">
    <source>
        <dbReference type="EMBL" id="GBG31461.1"/>
    </source>
</evidence>
<dbReference type="Proteomes" id="UP000241890">
    <property type="component" value="Unassembled WGS sequence"/>
</dbReference>
<dbReference type="InParanoid" id="A0A2R5GSV6"/>
<comment type="caution">
    <text evidence="2">The sequence shown here is derived from an EMBL/GenBank/DDBJ whole genome shotgun (WGS) entry which is preliminary data.</text>
</comment>
<name>A0A2R5GSV6_9STRA</name>